<reference evidence="1" key="1">
    <citation type="journal article" date="1997" name="Nucleic Acids Res.">
        <title>tRNAscan-SE: a program for improved detection of transfer RNA genes in genomic sequence.</title>
        <authorList>
            <person name="Lowe T.M."/>
            <person name="Eddy S.R."/>
        </authorList>
    </citation>
    <scope>NUCLEOTIDE SEQUENCE [LARGE SCALE GENOMIC DNA]</scope>
    <source>
        <strain evidence="1">r\B97-61/B2</strain>
    </source>
</reference>
<name>A0AB32WZ29_THECC</name>
<protein>
    <submittedName>
        <fullName evidence="2">Receptor-interacting serine/threonine-protein kinase 4-like</fullName>
    </submittedName>
</protein>
<evidence type="ECO:0000313" key="2">
    <source>
        <dbReference type="RefSeq" id="XP_017984857.1"/>
    </source>
</evidence>
<dbReference type="GeneID" id="108663807"/>
<accession>A0AB32WZ29</accession>
<dbReference type="SUPFAM" id="SSF48403">
    <property type="entry name" value="Ankyrin repeat"/>
    <property type="match status" value="1"/>
</dbReference>
<dbReference type="InterPro" id="IPR036770">
    <property type="entry name" value="Ankyrin_rpt-contain_sf"/>
</dbReference>
<dbReference type="Pfam" id="PF12796">
    <property type="entry name" value="Ank_2"/>
    <property type="match status" value="1"/>
</dbReference>
<organism evidence="1 2">
    <name type="scientific">Theobroma cacao</name>
    <name type="common">Cacao</name>
    <name type="synonym">Cocoa</name>
    <dbReference type="NCBI Taxonomy" id="3641"/>
    <lineage>
        <taxon>Eukaryota</taxon>
        <taxon>Viridiplantae</taxon>
        <taxon>Streptophyta</taxon>
        <taxon>Embryophyta</taxon>
        <taxon>Tracheophyta</taxon>
        <taxon>Spermatophyta</taxon>
        <taxon>Magnoliopsida</taxon>
        <taxon>eudicotyledons</taxon>
        <taxon>Gunneridae</taxon>
        <taxon>Pentapetalae</taxon>
        <taxon>rosids</taxon>
        <taxon>malvids</taxon>
        <taxon>Malvales</taxon>
        <taxon>Malvaceae</taxon>
        <taxon>Byttnerioideae</taxon>
        <taxon>Theobroma</taxon>
    </lineage>
</organism>
<dbReference type="AlphaFoldDB" id="A0AB32WZ29"/>
<dbReference type="PANTHER" id="PTHR24128:SF40">
    <property type="entry name" value="SERINE_THREONINE-PROTEIN PHOSPHATASE 6 REGULATORY ANKYRIN REPEAT SUBUNIT A-LIKE"/>
    <property type="match status" value="1"/>
</dbReference>
<dbReference type="RefSeq" id="XP_017984857.1">
    <property type="nucleotide sequence ID" value="XM_018129368.1"/>
</dbReference>
<proteinExistence type="predicted"/>
<sequence>MDERLRRAAQSGNIDALYDLIQDDADVLRRIDEMQFVDTPLHIAAAAGHTEFAMELMNLKPSFARKLNQCGFSPLHLALQNKQEKMEDYLDHMRIQNGQDNSA</sequence>
<dbReference type="Proteomes" id="UP000694886">
    <property type="component" value="Chromosome 10"/>
</dbReference>
<dbReference type="Gramene" id="Tc10v2_t004560.1">
    <property type="protein sequence ID" value="Tc10v2_p004560.1"/>
    <property type="gene ID" value="Tc10v2_g004560"/>
</dbReference>
<reference evidence="2" key="2">
    <citation type="submission" date="2025-08" db="UniProtKB">
        <authorList>
            <consortium name="RefSeq"/>
        </authorList>
    </citation>
    <scope>IDENTIFICATION</scope>
</reference>
<dbReference type="PANTHER" id="PTHR24128">
    <property type="entry name" value="HOMEOBOX PROTEIN WARIAI"/>
    <property type="match status" value="1"/>
</dbReference>
<evidence type="ECO:0000313" key="1">
    <source>
        <dbReference type="Proteomes" id="UP000694886"/>
    </source>
</evidence>
<dbReference type="InterPro" id="IPR002110">
    <property type="entry name" value="Ankyrin_rpt"/>
</dbReference>
<dbReference type="KEGG" id="tcc:108663807"/>
<dbReference type="Gene3D" id="1.25.40.20">
    <property type="entry name" value="Ankyrin repeat-containing domain"/>
    <property type="match status" value="1"/>
</dbReference>
<gene>
    <name evidence="2" type="primary">LOC108663807</name>
</gene>